<feature type="compositionally biased region" description="Low complexity" evidence="2">
    <location>
        <begin position="195"/>
        <end position="213"/>
    </location>
</feature>
<feature type="region of interest" description="Disordered" evidence="2">
    <location>
        <begin position="186"/>
        <end position="240"/>
    </location>
</feature>
<reference evidence="3" key="2">
    <citation type="submission" date="2022-01" db="EMBL/GenBank/DDBJ databases">
        <authorList>
            <person name="Yamashiro T."/>
            <person name="Shiraishi A."/>
            <person name="Satake H."/>
            <person name="Nakayama K."/>
        </authorList>
    </citation>
    <scope>NUCLEOTIDE SEQUENCE</scope>
</reference>
<evidence type="ECO:0000256" key="2">
    <source>
        <dbReference type="SAM" id="MobiDB-lite"/>
    </source>
</evidence>
<protein>
    <submittedName>
        <fullName evidence="3">Uncharacterized protein</fullName>
    </submittedName>
</protein>
<feature type="coiled-coil region" evidence="1">
    <location>
        <begin position="2"/>
        <end position="33"/>
    </location>
</feature>
<proteinExistence type="predicted"/>
<feature type="region of interest" description="Disordered" evidence="2">
    <location>
        <begin position="148"/>
        <end position="173"/>
    </location>
</feature>
<comment type="caution">
    <text evidence="3">The sequence shown here is derived from an EMBL/GenBank/DDBJ whole genome shotgun (WGS) entry which is preliminary data.</text>
</comment>
<feature type="compositionally biased region" description="Basic and acidic residues" evidence="2">
    <location>
        <begin position="217"/>
        <end position="232"/>
    </location>
</feature>
<sequence>MSNSLSKILKELQQELIEEVQEMLNIFESMEQKFKEKSPKEQILQNEIDRLLEVSLTSEIRDSTRTQHQKELDELIEHVNQKTYAYADVRAQNQYLLITISELENKLKAINKGKNVNTKFDKSETSGLLFCVTPLPKNIVVKTKKVSNTKVNADRSKPVTSHPTPKNEQSQIQNENVIARGMYRITKTKTQTPDSKTNMTVSNSTSVESSNSVRRPMSKDTKSKDRVLKNTNDKSPSTHVWKMSSSVSIDYNKRETMHSNVCQSNASVLNTKIEEH</sequence>
<accession>A0ABQ5BMM2</accession>
<evidence type="ECO:0000313" key="4">
    <source>
        <dbReference type="Proteomes" id="UP001151760"/>
    </source>
</evidence>
<organism evidence="3 4">
    <name type="scientific">Tanacetum coccineum</name>
    <dbReference type="NCBI Taxonomy" id="301880"/>
    <lineage>
        <taxon>Eukaryota</taxon>
        <taxon>Viridiplantae</taxon>
        <taxon>Streptophyta</taxon>
        <taxon>Embryophyta</taxon>
        <taxon>Tracheophyta</taxon>
        <taxon>Spermatophyta</taxon>
        <taxon>Magnoliopsida</taxon>
        <taxon>eudicotyledons</taxon>
        <taxon>Gunneridae</taxon>
        <taxon>Pentapetalae</taxon>
        <taxon>asterids</taxon>
        <taxon>campanulids</taxon>
        <taxon>Asterales</taxon>
        <taxon>Asteraceae</taxon>
        <taxon>Asteroideae</taxon>
        <taxon>Anthemideae</taxon>
        <taxon>Anthemidinae</taxon>
        <taxon>Tanacetum</taxon>
    </lineage>
</organism>
<gene>
    <name evidence="3" type="ORF">Tco_0874524</name>
</gene>
<reference evidence="3" key="1">
    <citation type="journal article" date="2022" name="Int. J. Mol. Sci.">
        <title>Draft Genome of Tanacetum Coccineum: Genomic Comparison of Closely Related Tanacetum-Family Plants.</title>
        <authorList>
            <person name="Yamashiro T."/>
            <person name="Shiraishi A."/>
            <person name="Nakayama K."/>
            <person name="Satake H."/>
        </authorList>
    </citation>
    <scope>NUCLEOTIDE SEQUENCE</scope>
</reference>
<dbReference type="Proteomes" id="UP001151760">
    <property type="component" value="Unassembled WGS sequence"/>
</dbReference>
<evidence type="ECO:0000256" key="1">
    <source>
        <dbReference type="SAM" id="Coils"/>
    </source>
</evidence>
<keyword evidence="1" id="KW-0175">Coiled coil</keyword>
<dbReference type="EMBL" id="BQNB010013426">
    <property type="protein sequence ID" value="GJT15818.1"/>
    <property type="molecule type" value="Genomic_DNA"/>
</dbReference>
<feature type="compositionally biased region" description="Polar residues" evidence="2">
    <location>
        <begin position="158"/>
        <end position="173"/>
    </location>
</feature>
<keyword evidence="4" id="KW-1185">Reference proteome</keyword>
<evidence type="ECO:0000313" key="3">
    <source>
        <dbReference type="EMBL" id="GJT15818.1"/>
    </source>
</evidence>
<name>A0ABQ5BMM2_9ASTR</name>